<dbReference type="PRINTS" id="PR00368">
    <property type="entry name" value="FADPNR"/>
</dbReference>
<dbReference type="AlphaFoldDB" id="A0A3G7TTC9"/>
<keyword evidence="1" id="KW-0285">Flavoprotein</keyword>
<sequence length="303" mass="32212">MDYHVIIVGGSYAGISAGLQLARARRRVLVIDAAERRNRFAETSHGFLGQDGRSPAHIADEARDQLLAYPTVEWRADTAIDAGKDAEGFWLSTRAGQRHRARRLILATGVVDELPEVEGLAARWGKSVFHCPYCHGYELAGGPIGVLATSQLSMHQALMLPDWGATTLFINDAFVPDAEQLASLARRGVRVEREPVRRIVGDKAEMVLADGRVIAAEGLFVVPRTRMASPLAGLLGCEFEEGPLGAFIKTDPTRETSVPGVFACGDAATAFSSVAIAVGDGAKTGAGTHRSLIFGLAPVQGAG</sequence>
<dbReference type="RefSeq" id="WP_124321306.1">
    <property type="nucleotide sequence ID" value="NZ_CP027753.1"/>
</dbReference>
<gene>
    <name evidence="4" type="ORF">C4K04_3973</name>
</gene>
<accession>A0A3G7TTC9</accession>
<dbReference type="PRINTS" id="PR00469">
    <property type="entry name" value="PNDRDTASEII"/>
</dbReference>
<evidence type="ECO:0000256" key="2">
    <source>
        <dbReference type="ARBA" id="ARBA00023002"/>
    </source>
</evidence>
<evidence type="ECO:0000313" key="4">
    <source>
        <dbReference type="EMBL" id="AZE49642.1"/>
    </source>
</evidence>
<keyword evidence="2 4" id="KW-0560">Oxidoreductase</keyword>
<dbReference type="InterPro" id="IPR050097">
    <property type="entry name" value="Ferredoxin-NADP_redctase_2"/>
</dbReference>
<dbReference type="Proteomes" id="UP000268048">
    <property type="component" value="Chromosome"/>
</dbReference>
<evidence type="ECO:0000259" key="3">
    <source>
        <dbReference type="Pfam" id="PF07992"/>
    </source>
</evidence>
<proteinExistence type="predicted"/>
<dbReference type="EC" id="1.8.1.9" evidence="4"/>
<dbReference type="InterPro" id="IPR023753">
    <property type="entry name" value="FAD/NAD-binding_dom"/>
</dbReference>
<reference evidence="4 5" key="1">
    <citation type="submission" date="2018-03" db="EMBL/GenBank/DDBJ databases">
        <title>Diversity of phytobeneficial traits revealed by whole-genome analysis of worldwide-isolated phenazine-producing Pseudomonas spp.</title>
        <authorList>
            <person name="Biessy A."/>
            <person name="Novinscak A."/>
            <person name="Blom J."/>
            <person name="Leger G."/>
            <person name="Thomashow L.S."/>
            <person name="Cazorla F.M."/>
            <person name="Josic D."/>
            <person name="Filion M."/>
        </authorList>
    </citation>
    <scope>NUCLEOTIDE SEQUENCE [LARGE SCALE GENOMIC DNA]</scope>
    <source>
        <strain evidence="4 5">B25</strain>
    </source>
</reference>
<evidence type="ECO:0000256" key="1">
    <source>
        <dbReference type="ARBA" id="ARBA00022630"/>
    </source>
</evidence>
<dbReference type="GO" id="GO:0004791">
    <property type="term" value="F:thioredoxin-disulfide reductase (NADPH) activity"/>
    <property type="evidence" value="ECO:0007669"/>
    <property type="project" value="UniProtKB-EC"/>
</dbReference>
<dbReference type="Pfam" id="PF07992">
    <property type="entry name" value="Pyr_redox_2"/>
    <property type="match status" value="1"/>
</dbReference>
<feature type="domain" description="FAD/NAD(P)-binding" evidence="3">
    <location>
        <begin position="3"/>
        <end position="281"/>
    </location>
</feature>
<name>A0A3G7TTC9_9PSED</name>
<dbReference type="Gene3D" id="3.50.50.60">
    <property type="entry name" value="FAD/NAD(P)-binding domain"/>
    <property type="match status" value="2"/>
</dbReference>
<dbReference type="PANTHER" id="PTHR48105">
    <property type="entry name" value="THIOREDOXIN REDUCTASE 1-RELATED-RELATED"/>
    <property type="match status" value="1"/>
</dbReference>
<evidence type="ECO:0000313" key="5">
    <source>
        <dbReference type="Proteomes" id="UP000268048"/>
    </source>
</evidence>
<dbReference type="SUPFAM" id="SSF51905">
    <property type="entry name" value="FAD/NAD(P)-binding domain"/>
    <property type="match status" value="1"/>
</dbReference>
<protein>
    <submittedName>
        <fullName evidence="4">Thioredoxin reductase</fullName>
        <ecNumber evidence="4">1.8.1.9</ecNumber>
    </submittedName>
</protein>
<dbReference type="EMBL" id="CP027753">
    <property type="protein sequence ID" value="AZE49642.1"/>
    <property type="molecule type" value="Genomic_DNA"/>
</dbReference>
<dbReference type="InterPro" id="IPR036188">
    <property type="entry name" value="FAD/NAD-bd_sf"/>
</dbReference>
<organism evidence="4 5">
    <name type="scientific">Pseudomonas chlororaphis</name>
    <dbReference type="NCBI Taxonomy" id="587753"/>
    <lineage>
        <taxon>Bacteria</taxon>
        <taxon>Pseudomonadati</taxon>
        <taxon>Pseudomonadota</taxon>
        <taxon>Gammaproteobacteria</taxon>
        <taxon>Pseudomonadales</taxon>
        <taxon>Pseudomonadaceae</taxon>
        <taxon>Pseudomonas</taxon>
    </lineage>
</organism>